<comment type="caution">
    <text evidence="3">The sequence shown here is derived from an EMBL/GenBank/DDBJ whole genome shotgun (WGS) entry which is preliminary data.</text>
</comment>
<proteinExistence type="inferred from homology"/>
<dbReference type="FunFam" id="3.40.50.720:FF:000173">
    <property type="entry name" value="3-oxoacyl-[acyl-carrier protein] reductase"/>
    <property type="match status" value="1"/>
</dbReference>
<dbReference type="SUPFAM" id="SSF51735">
    <property type="entry name" value="NAD(P)-binding Rossmann-fold domains"/>
    <property type="match status" value="1"/>
</dbReference>
<dbReference type="GO" id="GO:0032787">
    <property type="term" value="P:monocarboxylic acid metabolic process"/>
    <property type="evidence" value="ECO:0007669"/>
    <property type="project" value="UniProtKB-ARBA"/>
</dbReference>
<dbReference type="PROSITE" id="PS00061">
    <property type="entry name" value="ADH_SHORT"/>
    <property type="match status" value="1"/>
</dbReference>
<dbReference type="InterPro" id="IPR020904">
    <property type="entry name" value="Sc_DH/Rdtase_CS"/>
</dbReference>
<dbReference type="AlphaFoldDB" id="A0A8J7KUM8"/>
<dbReference type="InterPro" id="IPR036291">
    <property type="entry name" value="NAD(P)-bd_dom_sf"/>
</dbReference>
<reference evidence="3" key="1">
    <citation type="submission" date="2020-11" db="EMBL/GenBank/DDBJ databases">
        <title>Sequencing the genomes of 1000 actinobacteria strains.</title>
        <authorList>
            <person name="Klenk H.-P."/>
        </authorList>
    </citation>
    <scope>NUCLEOTIDE SEQUENCE</scope>
    <source>
        <strain evidence="3">DSM 45356</strain>
    </source>
</reference>
<dbReference type="Gene3D" id="3.40.50.720">
    <property type="entry name" value="NAD(P)-binding Rossmann-like Domain"/>
    <property type="match status" value="1"/>
</dbReference>
<evidence type="ECO:0000313" key="3">
    <source>
        <dbReference type="EMBL" id="MBG6134207.1"/>
    </source>
</evidence>
<dbReference type="InterPro" id="IPR050259">
    <property type="entry name" value="SDR"/>
</dbReference>
<evidence type="ECO:0000256" key="2">
    <source>
        <dbReference type="ARBA" id="ARBA00023002"/>
    </source>
</evidence>
<dbReference type="InterPro" id="IPR002347">
    <property type="entry name" value="SDR_fam"/>
</dbReference>
<name>A0A8J7KUM8_9ACTN</name>
<gene>
    <name evidence="3" type="ORF">IW245_000401</name>
</gene>
<evidence type="ECO:0000256" key="1">
    <source>
        <dbReference type="ARBA" id="ARBA00006484"/>
    </source>
</evidence>
<evidence type="ECO:0000313" key="4">
    <source>
        <dbReference type="Proteomes" id="UP000622552"/>
    </source>
</evidence>
<dbReference type="PANTHER" id="PTHR42879:SF2">
    <property type="entry name" value="3-OXOACYL-[ACYL-CARRIER-PROTEIN] REDUCTASE FABG"/>
    <property type="match status" value="1"/>
</dbReference>
<comment type="similarity">
    <text evidence="1">Belongs to the short-chain dehydrogenases/reductases (SDR) family.</text>
</comment>
<dbReference type="EMBL" id="JADOUF010000001">
    <property type="protein sequence ID" value="MBG6134207.1"/>
    <property type="molecule type" value="Genomic_DNA"/>
</dbReference>
<dbReference type="Proteomes" id="UP000622552">
    <property type="component" value="Unassembled WGS sequence"/>
</dbReference>
<keyword evidence="4" id="KW-1185">Reference proteome</keyword>
<sequence length="250" mass="25940">MELGLSGRTVLVTGATGGIGQATARAFATAGARVAVAYRSGRENAEELAASLGVPAMAVRYALDEQDSPAEAVAAVEERFGGIDVLVANAVRWGTRRGPDTRFDEVAARDWAPVIAENLTPTIRTAQLVLPGMRRRSWGRIALISSHVATDGARGQEFYGAAKAGLHGFARSLAFDAGPDDVLVNVVSPGLTATERVLSGLPAPVREREIGLTPLGRLCTPEEVAHVIVFLCSAANGGVTGETVTVAGGR</sequence>
<keyword evidence="2 3" id="KW-0560">Oxidoreductase</keyword>
<accession>A0A8J7KUM8</accession>
<dbReference type="PRINTS" id="PR00081">
    <property type="entry name" value="GDHRDH"/>
</dbReference>
<dbReference type="PANTHER" id="PTHR42879">
    <property type="entry name" value="3-OXOACYL-(ACYL-CARRIER-PROTEIN) REDUCTASE"/>
    <property type="match status" value="1"/>
</dbReference>
<dbReference type="RefSeq" id="WP_197001469.1">
    <property type="nucleotide sequence ID" value="NZ_BONS01000034.1"/>
</dbReference>
<dbReference type="Pfam" id="PF13561">
    <property type="entry name" value="adh_short_C2"/>
    <property type="match status" value="1"/>
</dbReference>
<dbReference type="GO" id="GO:0004316">
    <property type="term" value="F:3-oxoacyl-[acyl-carrier-protein] reductase (NADPH) activity"/>
    <property type="evidence" value="ECO:0007669"/>
    <property type="project" value="UniProtKB-EC"/>
</dbReference>
<dbReference type="PRINTS" id="PR00080">
    <property type="entry name" value="SDRFAMILY"/>
</dbReference>
<dbReference type="EC" id="1.1.1.100" evidence="3"/>
<organism evidence="3 4">
    <name type="scientific">Longispora fulva</name>
    <dbReference type="NCBI Taxonomy" id="619741"/>
    <lineage>
        <taxon>Bacteria</taxon>
        <taxon>Bacillati</taxon>
        <taxon>Actinomycetota</taxon>
        <taxon>Actinomycetes</taxon>
        <taxon>Micromonosporales</taxon>
        <taxon>Micromonosporaceae</taxon>
        <taxon>Longispora</taxon>
    </lineage>
</organism>
<protein>
    <submittedName>
        <fullName evidence="3">3-oxoacyl-[acyl-carrier protein] reductase</fullName>
        <ecNumber evidence="3">1.1.1.100</ecNumber>
    </submittedName>
</protein>